<evidence type="ECO:0000313" key="2">
    <source>
        <dbReference type="Proteomes" id="UP000295388"/>
    </source>
</evidence>
<dbReference type="EMBL" id="SNWQ01000026">
    <property type="protein sequence ID" value="TDO34655.1"/>
    <property type="molecule type" value="Genomic_DNA"/>
</dbReference>
<name>A0A4R6JJA2_9ACTN</name>
<evidence type="ECO:0000313" key="1">
    <source>
        <dbReference type="EMBL" id="TDO34655.1"/>
    </source>
</evidence>
<gene>
    <name evidence="1" type="ORF">EV643_12614</name>
</gene>
<protein>
    <submittedName>
        <fullName evidence="1">Uncharacterized protein</fullName>
    </submittedName>
</protein>
<organism evidence="1 2">
    <name type="scientific">Kribbella caucasensis</name>
    <dbReference type="NCBI Taxonomy" id="2512215"/>
    <lineage>
        <taxon>Bacteria</taxon>
        <taxon>Bacillati</taxon>
        <taxon>Actinomycetota</taxon>
        <taxon>Actinomycetes</taxon>
        <taxon>Propionibacteriales</taxon>
        <taxon>Kribbellaceae</taxon>
        <taxon>Kribbella</taxon>
    </lineage>
</organism>
<dbReference type="RefSeq" id="WP_238166054.1">
    <property type="nucleotide sequence ID" value="NZ_SNWQ01000026.1"/>
</dbReference>
<dbReference type="AlphaFoldDB" id="A0A4R6JJA2"/>
<sequence length="322" mass="34619">MIIHDESTERAAGNHHPLAPLTQAQLAHLVRLCVTAAAERGLHATYNGSDALLLEPRTEAFAPGFSPPLIAGLTNLARVVARNRQRDWPHLVATHFDELRINLHTGPPPPPADPERDLLLSLTPKTSLPPDWTAQTPEFLPSLLAVPCTYDDNIATLHCDPSDYGMTPAEAHQAGLANLCRLTDTVEYVENDGAQLAVLSDSPFAASRALVLDTVLRETLHIEDPPHGVLVALPVRSVLLIHVITDLSVLPALASLLAITLRTHTELPGPLTPWIYLAAPQGSGAPMVAPPWTPATTQPANLRDLRPSPAFLALAQTLSNLE</sequence>
<comment type="caution">
    <text evidence="1">The sequence shown here is derived from an EMBL/GenBank/DDBJ whole genome shotgun (WGS) entry which is preliminary data.</text>
</comment>
<dbReference type="Proteomes" id="UP000295388">
    <property type="component" value="Unassembled WGS sequence"/>
</dbReference>
<accession>A0A4R6JJA2</accession>
<keyword evidence="2" id="KW-1185">Reference proteome</keyword>
<reference evidence="1 2" key="1">
    <citation type="submission" date="2019-03" db="EMBL/GenBank/DDBJ databases">
        <title>Genomic Encyclopedia of Type Strains, Phase III (KMG-III): the genomes of soil and plant-associated and newly described type strains.</title>
        <authorList>
            <person name="Whitman W."/>
        </authorList>
    </citation>
    <scope>NUCLEOTIDE SEQUENCE [LARGE SCALE GENOMIC DNA]</scope>
    <source>
        <strain evidence="1 2">VKM Ac-2527</strain>
    </source>
</reference>
<proteinExistence type="predicted"/>